<name>A0A4Z0BCH0_9PSED</name>
<sequence>MTDSKVRQQKKTVAKKARPNKRKKSSPAEPAAPSPGVVGPLPEDSLPLLWDEAAHKIPLSIRGQPFKITIPSVWMPNNAATNVRTNIRYFWKGDHVWTEEILGPYDPTLLFPYTKALPAWLLDTPGVSQMYYEISGVLLPTGESERTLIDVDDLAPNQDNPGAELIFGPDTLDGVSDAELTADAGIPCEVPRYLVMRTEDVVMVFFGTIPNIDYVGSFTVERRHIEDGDPLLYLIPEAVVRTSGGGERWASYRLMDRVGNIGPFSAQVKLDINLVSLPDLLRPLVPRAETDGLIDLDDIRQGVSVSLQRVIGAEEGDTLTLRWNTHILATITVGATQIWPISVDVTWLIFLVGGFDARYPVRVWYAFARGSLTKNSPDTFIEVDATVAGDPPVSPDPINPALPPVTVKGVTEDNVVTPADSPGPVLVEVPLFFNPQVGENLRLFWGNDATFADIKVVDPGDVAGQTVQLYVQWALIVAGGGLVEVYYWTYNGVNYQRSPATQVRVELDTLTGLLAATLQNNHPSKWITCDTVPQPYEAVILGIPWSTTHFEVGDKVRLFWSSHRTTNGGGAPIAGSQVWFEVELTDAHRTAGVAEVYIEPFDPLITVPGLIPTNGSGLFYYRLYKMSGPTGKSAANFARIDLIRPGGTTCLAPPAGKPSKPGKAKTQ</sequence>
<proteinExistence type="predicted"/>
<keyword evidence="3" id="KW-1185">Reference proteome</keyword>
<evidence type="ECO:0000313" key="2">
    <source>
        <dbReference type="EMBL" id="TFY96069.1"/>
    </source>
</evidence>
<dbReference type="OrthoDB" id="7024978at2"/>
<dbReference type="AlphaFoldDB" id="A0A4Z0BCH0"/>
<reference evidence="2 3" key="1">
    <citation type="journal article" date="2019" name="Syst. Appl. Microbiol.">
        <title>New species of pathogenic Pseudomonas isolated from citrus in Tunisia: Proposal of Pseudomonas kairouanensis sp. nov. and Pseudomonas nabeulensis sp. nov.</title>
        <authorList>
            <person name="Oueslati M."/>
            <person name="Mulet M."/>
            <person name="Gomila M."/>
            <person name="Berge O."/>
            <person name="Hajlaoui M.R."/>
            <person name="Lalucat J."/>
            <person name="Sadfi-Zouaoui N."/>
            <person name="Garcia-Valdes E."/>
        </authorList>
    </citation>
    <scope>NUCLEOTIDE SEQUENCE [LARGE SCALE GENOMIC DNA]</scope>
    <source>
        <strain evidence="2 3">E10B</strain>
    </source>
</reference>
<comment type="caution">
    <text evidence="2">The sequence shown here is derived from an EMBL/GenBank/DDBJ whole genome shotgun (WGS) entry which is preliminary data.</text>
</comment>
<accession>A0A4Z0BCH0</accession>
<organism evidence="2 3">
    <name type="scientific">Pseudomonas nabeulensis</name>
    <dbReference type="NCBI Taxonomy" id="2293833"/>
    <lineage>
        <taxon>Bacteria</taxon>
        <taxon>Pseudomonadati</taxon>
        <taxon>Pseudomonadota</taxon>
        <taxon>Gammaproteobacteria</taxon>
        <taxon>Pseudomonadales</taxon>
        <taxon>Pseudomonadaceae</taxon>
        <taxon>Pseudomonas</taxon>
    </lineage>
</organism>
<protein>
    <submittedName>
        <fullName evidence="2">Uncharacterized protein</fullName>
    </submittedName>
</protein>
<dbReference type="RefSeq" id="WP_135306854.1">
    <property type="nucleotide sequence ID" value="NZ_QUZT01000001.1"/>
</dbReference>
<evidence type="ECO:0000313" key="3">
    <source>
        <dbReference type="Proteomes" id="UP000297734"/>
    </source>
</evidence>
<feature type="compositionally biased region" description="Basic residues" evidence="1">
    <location>
        <begin position="7"/>
        <end position="25"/>
    </location>
</feature>
<dbReference type="Proteomes" id="UP000297734">
    <property type="component" value="Unassembled WGS sequence"/>
</dbReference>
<dbReference type="EMBL" id="QUZT01000001">
    <property type="protein sequence ID" value="TFY96069.1"/>
    <property type="molecule type" value="Genomic_DNA"/>
</dbReference>
<feature type="compositionally biased region" description="Low complexity" evidence="1">
    <location>
        <begin position="27"/>
        <end position="40"/>
    </location>
</feature>
<feature type="region of interest" description="Disordered" evidence="1">
    <location>
        <begin position="1"/>
        <end position="40"/>
    </location>
</feature>
<evidence type="ECO:0000256" key="1">
    <source>
        <dbReference type="SAM" id="MobiDB-lite"/>
    </source>
</evidence>
<gene>
    <name evidence="2" type="ORF">DYL61_01185</name>
</gene>